<sequence length="274" mass="29688">MEALTLMWLYAAPSPTISPGGPPADQAASTVCLTLVVASVAIAIFAGISSAAKSKQRFADAQRRSENMTDQQLLDLERQILSRLHRDHGRAVTVAALSAAIGQPYEDTCLATHRLIDHGFSEIVEKNQDDSSNLPKPDPRRRPERHEEIKITQAGHSHFQRLVSTGEISVNGDYINAPNGRVINRSTIINSFNELEKKYDEATLQALLVLERAVVETGSAEAKELFESFSAEMQSDKPKPPVAKALLRGALEAVPIVGAVAAAVEQIYNAIAIS</sequence>
<protein>
    <submittedName>
        <fullName evidence="3">Uncharacterized protein</fullName>
    </submittedName>
</protein>
<feature type="region of interest" description="Disordered" evidence="1">
    <location>
        <begin position="126"/>
        <end position="145"/>
    </location>
</feature>
<feature type="transmembrane region" description="Helical" evidence="2">
    <location>
        <begin position="27"/>
        <end position="48"/>
    </location>
</feature>
<proteinExistence type="predicted"/>
<organism evidence="3 4">
    <name type="scientific">Micromonospora luteifusca</name>
    <dbReference type="NCBI Taxonomy" id="709860"/>
    <lineage>
        <taxon>Bacteria</taxon>
        <taxon>Bacillati</taxon>
        <taxon>Actinomycetota</taxon>
        <taxon>Actinomycetes</taxon>
        <taxon>Micromonosporales</taxon>
        <taxon>Micromonosporaceae</taxon>
        <taxon>Micromonospora</taxon>
    </lineage>
</organism>
<evidence type="ECO:0000313" key="4">
    <source>
        <dbReference type="Proteomes" id="UP000764837"/>
    </source>
</evidence>
<comment type="caution">
    <text evidence="3">The sequence shown here is derived from an EMBL/GenBank/DDBJ whole genome shotgun (WGS) entry which is preliminary data.</text>
</comment>
<dbReference type="EMBL" id="JAFBBP010000001">
    <property type="protein sequence ID" value="MBM7494826.1"/>
    <property type="molecule type" value="Genomic_DNA"/>
</dbReference>
<reference evidence="3 4" key="1">
    <citation type="submission" date="2021-01" db="EMBL/GenBank/DDBJ databases">
        <title>Sequencing the genomes of 1000 actinobacteria strains.</title>
        <authorList>
            <person name="Klenk H.-P."/>
        </authorList>
    </citation>
    <scope>NUCLEOTIDE SEQUENCE [LARGE SCALE GENOMIC DNA]</scope>
    <source>
        <strain evidence="3 4">DSM 100204</strain>
    </source>
</reference>
<keyword evidence="2" id="KW-0812">Transmembrane</keyword>
<gene>
    <name evidence="3" type="ORF">JOD64_006048</name>
</gene>
<keyword evidence="2" id="KW-0472">Membrane</keyword>
<name>A0ABS2M367_9ACTN</name>
<evidence type="ECO:0000256" key="2">
    <source>
        <dbReference type="SAM" id="Phobius"/>
    </source>
</evidence>
<dbReference type="Proteomes" id="UP000764837">
    <property type="component" value="Unassembled WGS sequence"/>
</dbReference>
<evidence type="ECO:0000313" key="3">
    <source>
        <dbReference type="EMBL" id="MBM7494826.1"/>
    </source>
</evidence>
<dbReference type="RefSeq" id="WP_204945354.1">
    <property type="nucleotide sequence ID" value="NZ_JAFBBP010000001.1"/>
</dbReference>
<keyword evidence="2" id="KW-1133">Transmembrane helix</keyword>
<keyword evidence="4" id="KW-1185">Reference proteome</keyword>
<evidence type="ECO:0000256" key="1">
    <source>
        <dbReference type="SAM" id="MobiDB-lite"/>
    </source>
</evidence>
<accession>A0ABS2M367</accession>